<gene>
    <name evidence="2" type="ORF">QVD17_04887</name>
</gene>
<comment type="caution">
    <text evidence="2">The sequence shown here is derived from an EMBL/GenBank/DDBJ whole genome shotgun (WGS) entry which is preliminary data.</text>
</comment>
<evidence type="ECO:0000313" key="3">
    <source>
        <dbReference type="Proteomes" id="UP001229421"/>
    </source>
</evidence>
<sequence length="226" mass="25818">MALRKLIALNLLTSSIVPSGAASHFLNTDTRSIHNFLRTTYFFLRDSQPWTPVRMMSRALNSLESGILRRSHVRGTWLVWQNTEALLLHRYVSKGGKEKVKVIVERNNGNIILSSVSKQLDSTGKQNTLDQYGLRDDVNQPAVLIIECKLVQIFGLDESEEEGEDFDTYTIWIDLQRCLYNTSAIKIKETNKVLEIIVPKLKPEWIDKVGIKWEWKQKACGATVSI</sequence>
<dbReference type="Proteomes" id="UP001229421">
    <property type="component" value="Unassembled WGS sequence"/>
</dbReference>
<accession>A0AAD8LCS0</accession>
<keyword evidence="1" id="KW-0732">Signal</keyword>
<protein>
    <submittedName>
        <fullName evidence="2">Uncharacterized protein</fullName>
    </submittedName>
</protein>
<dbReference type="EMBL" id="JAUHHV010000001">
    <property type="protein sequence ID" value="KAK1439072.1"/>
    <property type="molecule type" value="Genomic_DNA"/>
</dbReference>
<keyword evidence="3" id="KW-1185">Reference proteome</keyword>
<organism evidence="2 3">
    <name type="scientific">Tagetes erecta</name>
    <name type="common">African marigold</name>
    <dbReference type="NCBI Taxonomy" id="13708"/>
    <lineage>
        <taxon>Eukaryota</taxon>
        <taxon>Viridiplantae</taxon>
        <taxon>Streptophyta</taxon>
        <taxon>Embryophyta</taxon>
        <taxon>Tracheophyta</taxon>
        <taxon>Spermatophyta</taxon>
        <taxon>Magnoliopsida</taxon>
        <taxon>eudicotyledons</taxon>
        <taxon>Gunneridae</taxon>
        <taxon>Pentapetalae</taxon>
        <taxon>asterids</taxon>
        <taxon>campanulids</taxon>
        <taxon>Asterales</taxon>
        <taxon>Asteraceae</taxon>
        <taxon>Asteroideae</taxon>
        <taxon>Heliantheae alliance</taxon>
        <taxon>Tageteae</taxon>
        <taxon>Tagetes</taxon>
    </lineage>
</organism>
<evidence type="ECO:0000256" key="1">
    <source>
        <dbReference type="SAM" id="SignalP"/>
    </source>
</evidence>
<feature type="chain" id="PRO_5041984529" evidence="1">
    <location>
        <begin position="23"/>
        <end position="226"/>
    </location>
</feature>
<name>A0AAD8LCS0_TARER</name>
<reference evidence="2" key="1">
    <citation type="journal article" date="2023" name="bioRxiv">
        <title>Improved chromosome-level genome assembly for marigold (Tagetes erecta).</title>
        <authorList>
            <person name="Jiang F."/>
            <person name="Yuan L."/>
            <person name="Wang S."/>
            <person name="Wang H."/>
            <person name="Xu D."/>
            <person name="Wang A."/>
            <person name="Fan W."/>
        </authorList>
    </citation>
    <scope>NUCLEOTIDE SEQUENCE</scope>
    <source>
        <strain evidence="2">WSJ</strain>
        <tissue evidence="2">Leaf</tissue>
    </source>
</reference>
<proteinExistence type="predicted"/>
<feature type="signal peptide" evidence="1">
    <location>
        <begin position="1"/>
        <end position="22"/>
    </location>
</feature>
<dbReference type="AlphaFoldDB" id="A0AAD8LCS0"/>
<evidence type="ECO:0000313" key="2">
    <source>
        <dbReference type="EMBL" id="KAK1439072.1"/>
    </source>
</evidence>